<dbReference type="AlphaFoldDB" id="A0A1I0D8N1"/>
<reference evidence="1 2" key="1">
    <citation type="submission" date="2016-10" db="EMBL/GenBank/DDBJ databases">
        <authorList>
            <person name="de Groot N.N."/>
        </authorList>
    </citation>
    <scope>NUCLEOTIDE SEQUENCE [LARGE SCALE GENOMIC DNA]</scope>
    <source>
        <strain evidence="1 2">IBRC-M 10780</strain>
    </source>
</reference>
<dbReference type="STRING" id="930131.SAMN05216389_10856"/>
<dbReference type="Proteomes" id="UP000198618">
    <property type="component" value="Unassembled WGS sequence"/>
</dbReference>
<dbReference type="Pfam" id="PF09580">
    <property type="entry name" value="Spore_YhcN_YlaJ"/>
    <property type="match status" value="1"/>
</dbReference>
<gene>
    <name evidence="1" type="ORF">SAMN05216389_10856</name>
</gene>
<dbReference type="EMBL" id="FOHE01000008">
    <property type="protein sequence ID" value="SET28251.1"/>
    <property type="molecule type" value="Genomic_DNA"/>
</dbReference>
<keyword evidence="1" id="KW-0449">Lipoprotein</keyword>
<organism evidence="1 2">
    <name type="scientific">Oceanobacillus limi</name>
    <dbReference type="NCBI Taxonomy" id="930131"/>
    <lineage>
        <taxon>Bacteria</taxon>
        <taxon>Bacillati</taxon>
        <taxon>Bacillota</taxon>
        <taxon>Bacilli</taxon>
        <taxon>Bacillales</taxon>
        <taxon>Bacillaceae</taxon>
        <taxon>Oceanobacillus</taxon>
    </lineage>
</organism>
<evidence type="ECO:0000313" key="1">
    <source>
        <dbReference type="EMBL" id="SET28251.1"/>
    </source>
</evidence>
<evidence type="ECO:0000313" key="2">
    <source>
        <dbReference type="Proteomes" id="UP000198618"/>
    </source>
</evidence>
<protein>
    <submittedName>
        <fullName evidence="1">Sporulation lipoprotein YhcN/YlaJ (Spore_YhcN_YlaJ)</fullName>
    </submittedName>
</protein>
<name>A0A1I0D8N1_9BACI</name>
<dbReference type="InterPro" id="IPR019076">
    <property type="entry name" value="Spore_lipoprot_YhcN/YlaJ-like"/>
</dbReference>
<keyword evidence="2" id="KW-1185">Reference proteome</keyword>
<proteinExistence type="predicted"/>
<sequence>MLIGCGTDTGQGTSDNPNNVELTKISTQRKDTDQQLANKAKDILKKKESVSGVNAVNTSKKLVIAVDVPQHERFKMAETRKKLRKEMKKKFSQVDVELSTDQKIILELEKLEEKLQKGSIKKKDLEKQVEDIIKLSKEQT</sequence>
<accession>A0A1I0D8N1</accession>